<dbReference type="EMBL" id="FJUX01000012">
    <property type="protein sequence ID" value="CZS92449.1"/>
    <property type="molecule type" value="Genomic_DNA"/>
</dbReference>
<dbReference type="AlphaFoldDB" id="A0A1E1K313"/>
<evidence type="ECO:0000313" key="1">
    <source>
        <dbReference type="EMBL" id="CZS92449.1"/>
    </source>
</evidence>
<organism evidence="1 2">
    <name type="scientific">Rhynchosporium agropyri</name>
    <dbReference type="NCBI Taxonomy" id="914238"/>
    <lineage>
        <taxon>Eukaryota</taxon>
        <taxon>Fungi</taxon>
        <taxon>Dikarya</taxon>
        <taxon>Ascomycota</taxon>
        <taxon>Pezizomycotina</taxon>
        <taxon>Leotiomycetes</taxon>
        <taxon>Helotiales</taxon>
        <taxon>Ploettnerulaceae</taxon>
        <taxon>Rhynchosporium</taxon>
    </lineage>
</organism>
<reference evidence="2" key="1">
    <citation type="submission" date="2016-03" db="EMBL/GenBank/DDBJ databases">
        <authorList>
            <person name="Guldener U."/>
        </authorList>
    </citation>
    <scope>NUCLEOTIDE SEQUENCE [LARGE SCALE GENOMIC DNA]</scope>
    <source>
        <strain evidence="2">04CH-RAC-A.6.1</strain>
    </source>
</reference>
<accession>A0A1E1K313</accession>
<gene>
    <name evidence="1" type="ORF">RAG0_02997</name>
</gene>
<proteinExistence type="predicted"/>
<keyword evidence="2" id="KW-1185">Reference proteome</keyword>
<name>A0A1E1K313_9HELO</name>
<dbReference type="OrthoDB" id="3889179at2759"/>
<evidence type="ECO:0000313" key="2">
    <source>
        <dbReference type="Proteomes" id="UP000178912"/>
    </source>
</evidence>
<sequence>MVPTLIALRPSRSVSGCSLKSHYTSHHYPNYIRIYSHPRRYALPAQNKRSEFRFAVEVSLDLELAENLLPIIPEASQTDNRDYEIINEEHTFDAVNFDRYMLWKAGDGYIRMGIRTIKTDTDEKNMKLVEGWNIVVIKTNFKLVDRAQ</sequence>
<dbReference type="Proteomes" id="UP000178912">
    <property type="component" value="Unassembled WGS sequence"/>
</dbReference>
<protein>
    <submittedName>
        <fullName evidence="1">Uncharacterized protein</fullName>
    </submittedName>
</protein>